<dbReference type="Pfam" id="PF13489">
    <property type="entry name" value="Methyltransf_23"/>
    <property type="match status" value="1"/>
</dbReference>
<evidence type="ECO:0000313" key="3">
    <source>
        <dbReference type="Proteomes" id="UP001500657"/>
    </source>
</evidence>
<dbReference type="Pfam" id="PF00535">
    <property type="entry name" value="Glycos_transf_2"/>
    <property type="match status" value="1"/>
</dbReference>
<keyword evidence="2" id="KW-0489">Methyltransferase</keyword>
<comment type="caution">
    <text evidence="2">The sequence shown here is derived from an EMBL/GenBank/DDBJ whole genome shotgun (WGS) entry which is preliminary data.</text>
</comment>
<dbReference type="GO" id="GO:0032259">
    <property type="term" value="P:methylation"/>
    <property type="evidence" value="ECO:0007669"/>
    <property type="project" value="UniProtKB-KW"/>
</dbReference>
<dbReference type="RefSeq" id="WP_343883861.1">
    <property type="nucleotide sequence ID" value="NZ_BAAAFO010000005.1"/>
</dbReference>
<dbReference type="Gene3D" id="3.40.50.150">
    <property type="entry name" value="Vaccinia Virus protein VP39"/>
    <property type="match status" value="1"/>
</dbReference>
<dbReference type="SUPFAM" id="SSF53335">
    <property type="entry name" value="S-adenosyl-L-methionine-dependent methyltransferases"/>
    <property type="match status" value="1"/>
</dbReference>
<accession>A0ABN0UWX4</accession>
<dbReference type="Gene3D" id="3.90.550.10">
    <property type="entry name" value="Spore Coat Polysaccharide Biosynthesis Protein SpsA, Chain A"/>
    <property type="match status" value="1"/>
</dbReference>
<dbReference type="SUPFAM" id="SSF53448">
    <property type="entry name" value="Nucleotide-diphospho-sugar transferases"/>
    <property type="match status" value="1"/>
</dbReference>
<evidence type="ECO:0000259" key="1">
    <source>
        <dbReference type="Pfam" id="PF00535"/>
    </source>
</evidence>
<dbReference type="PANTHER" id="PTHR22916:SF3">
    <property type="entry name" value="UDP-GLCNAC:BETAGAL BETA-1,3-N-ACETYLGLUCOSAMINYLTRANSFERASE-LIKE PROTEIN 1"/>
    <property type="match status" value="1"/>
</dbReference>
<dbReference type="PANTHER" id="PTHR22916">
    <property type="entry name" value="GLYCOSYLTRANSFERASE"/>
    <property type="match status" value="1"/>
</dbReference>
<proteinExistence type="predicted"/>
<protein>
    <submittedName>
        <fullName evidence="2">Methyltransferase domain-containing protein</fullName>
    </submittedName>
</protein>
<dbReference type="InterPro" id="IPR001173">
    <property type="entry name" value="Glyco_trans_2-like"/>
</dbReference>
<gene>
    <name evidence="2" type="ORF">GCM10009126_32190</name>
</gene>
<dbReference type="InterPro" id="IPR029044">
    <property type="entry name" value="Nucleotide-diphossugar_trans"/>
</dbReference>
<dbReference type="InterPro" id="IPR029063">
    <property type="entry name" value="SAM-dependent_MTases_sf"/>
</dbReference>
<evidence type="ECO:0000313" key="2">
    <source>
        <dbReference type="EMBL" id="GAA0264033.1"/>
    </source>
</evidence>
<keyword evidence="2" id="KW-0808">Transferase</keyword>
<keyword evidence="3" id="KW-1185">Reference proteome</keyword>
<name>A0ABN0UWX4_9GAMM</name>
<dbReference type="EMBL" id="BAAAFO010000005">
    <property type="protein sequence ID" value="GAA0264033.1"/>
    <property type="molecule type" value="Genomic_DNA"/>
</dbReference>
<dbReference type="GO" id="GO:0008168">
    <property type="term" value="F:methyltransferase activity"/>
    <property type="evidence" value="ECO:0007669"/>
    <property type="project" value="UniProtKB-KW"/>
</dbReference>
<reference evidence="2 3" key="1">
    <citation type="journal article" date="2019" name="Int. J. Syst. Evol. Microbiol.">
        <title>The Global Catalogue of Microorganisms (GCM) 10K type strain sequencing project: providing services to taxonomists for standard genome sequencing and annotation.</title>
        <authorList>
            <consortium name="The Broad Institute Genomics Platform"/>
            <consortium name="The Broad Institute Genome Sequencing Center for Infectious Disease"/>
            <person name="Wu L."/>
            <person name="Ma J."/>
        </authorList>
    </citation>
    <scope>NUCLEOTIDE SEQUENCE [LARGE SCALE GENOMIC DNA]</scope>
    <source>
        <strain evidence="2 3">JCM 16242</strain>
    </source>
</reference>
<dbReference type="Proteomes" id="UP001500657">
    <property type="component" value="Unassembled WGS sequence"/>
</dbReference>
<dbReference type="CDD" id="cd00761">
    <property type="entry name" value="Glyco_tranf_GTA_type"/>
    <property type="match status" value="1"/>
</dbReference>
<sequence>MDQYDNAYAEDNVYGHVADLVARFGPQPGSIFLDFGCGYGRLAEVLRDRYQLHYIGLDINEPGLLSLKERGFDTMFVDLRDPDAALSLIDQYLPQASRVGALCIIDTLEHIAEPMKALLMLRNIAQRHGAPLIISVPNVTHRDIGFKLAMGMFDYTESGLLDYTHLQYFTEQRVTEMMVSSGWYEVHKKDVLLSKSDQYFPREHAILSENAPLHQLVARLRSQVDHTAQINQFVRAFLPGPQAATTLQVPLLREREPERPFLTVVTRTQGRRIATLRETLLCLSAQTCQDFEVCIIGHDLDLESQLVVERLIADLHGSMRDRVRLVRVYNGSRATPLNAGFENARGHYVAVLDDDDLVFGNWVETFRELAETHAGQLLRLVAVAQHWDKVTPAHSMVASRATGPMQALYPEDFDLVAHIVENRSPLHSLAFPRSVFSDLKFRFDDHLTTAEDWDFIIRVAPLTGVATSKNVGCIYRLWKTEETSSTVHNELEWRANYFYTLRKIDKTPLLMPPGSVMRIRNMYEELKRLQADGAALSHQPQAWLPGPDSGPDSEYMEALRHRYHELVHSTSWKLTGPLRSFVCFIKRRRRAKEEKIWLLSISDLEYLIRSIESSSSWRKTRWLRELSRVFRG</sequence>
<organism evidence="2 3">
    <name type="scientific">Rhodanobacter caeni</name>
    <dbReference type="NCBI Taxonomy" id="657654"/>
    <lineage>
        <taxon>Bacteria</taxon>
        <taxon>Pseudomonadati</taxon>
        <taxon>Pseudomonadota</taxon>
        <taxon>Gammaproteobacteria</taxon>
        <taxon>Lysobacterales</taxon>
        <taxon>Rhodanobacteraceae</taxon>
        <taxon>Rhodanobacter</taxon>
    </lineage>
</organism>
<feature type="domain" description="Glycosyltransferase 2-like" evidence="1">
    <location>
        <begin position="273"/>
        <end position="373"/>
    </location>
</feature>